<dbReference type="PANTHER" id="PTHR11904:SF9">
    <property type="entry name" value="PURINE NUCLEOSIDE PHOSPHORYLASE-RELATED"/>
    <property type="match status" value="1"/>
</dbReference>
<reference evidence="4" key="2">
    <citation type="submission" date="2020-05" db="UniProtKB">
        <authorList>
            <consortium name="EnsemblMetazoa"/>
        </authorList>
    </citation>
    <scope>IDENTIFICATION</scope>
    <source>
        <strain evidence="4">A-37</strain>
    </source>
</reference>
<sequence>MSKFNHLQNGNVPNGVSNGHHHQNGHSNVNRNGCDTLPAAEAYQQKGATSGPFHMPRTEHVGYTYDTLQEIANYLLARTELRPKVGIICGSGLGTLADQLTDVDSFDYESIPHFPVSTVAGHVGRLVFGYLAGVPVIVLCPCV</sequence>
<evidence type="ECO:0008006" key="6">
    <source>
        <dbReference type="Google" id="ProtNLM"/>
    </source>
</evidence>
<dbReference type="Gene3D" id="3.40.50.1580">
    <property type="entry name" value="Nucleoside phosphorylase domain"/>
    <property type="match status" value="1"/>
</dbReference>
<dbReference type="GO" id="GO:0005737">
    <property type="term" value="C:cytoplasm"/>
    <property type="evidence" value="ECO:0007669"/>
    <property type="project" value="TreeGrafter"/>
</dbReference>
<dbReference type="EnsemblMetazoa" id="ACUA014201-RA">
    <property type="protein sequence ID" value="ACUA014201-PA"/>
    <property type="gene ID" value="ACUA014201"/>
</dbReference>
<evidence type="ECO:0000313" key="4">
    <source>
        <dbReference type="EnsemblMetazoa" id="ACUA014201-PA"/>
    </source>
</evidence>
<evidence type="ECO:0000313" key="5">
    <source>
        <dbReference type="Proteomes" id="UP000075883"/>
    </source>
</evidence>
<accession>A0A182MBH3</accession>
<dbReference type="GO" id="GO:0004731">
    <property type="term" value="F:purine-nucleoside phosphorylase activity"/>
    <property type="evidence" value="ECO:0007669"/>
    <property type="project" value="InterPro"/>
</dbReference>
<keyword evidence="2" id="KW-0808">Transferase</keyword>
<dbReference type="InterPro" id="IPR011268">
    <property type="entry name" value="Purine_phosphorylase"/>
</dbReference>
<dbReference type="VEuPathDB" id="VectorBase:ACUA014201"/>
<organism evidence="4 5">
    <name type="scientific">Anopheles culicifacies</name>
    <dbReference type="NCBI Taxonomy" id="139723"/>
    <lineage>
        <taxon>Eukaryota</taxon>
        <taxon>Metazoa</taxon>
        <taxon>Ecdysozoa</taxon>
        <taxon>Arthropoda</taxon>
        <taxon>Hexapoda</taxon>
        <taxon>Insecta</taxon>
        <taxon>Pterygota</taxon>
        <taxon>Neoptera</taxon>
        <taxon>Endopterygota</taxon>
        <taxon>Diptera</taxon>
        <taxon>Nematocera</taxon>
        <taxon>Culicoidea</taxon>
        <taxon>Culicidae</taxon>
        <taxon>Anophelinae</taxon>
        <taxon>Anopheles</taxon>
        <taxon>culicifacies species complex</taxon>
    </lineage>
</organism>
<keyword evidence="1" id="KW-0328">Glycosyltransferase</keyword>
<dbReference type="AlphaFoldDB" id="A0A182MBH3"/>
<protein>
    <recommendedName>
        <fullName evidence="6">Purine-nucleoside phosphorylase</fullName>
    </recommendedName>
</protein>
<evidence type="ECO:0000256" key="1">
    <source>
        <dbReference type="ARBA" id="ARBA00022676"/>
    </source>
</evidence>
<dbReference type="GO" id="GO:0009116">
    <property type="term" value="P:nucleoside metabolic process"/>
    <property type="evidence" value="ECO:0007669"/>
    <property type="project" value="InterPro"/>
</dbReference>
<feature type="compositionally biased region" description="Polar residues" evidence="3">
    <location>
        <begin position="1"/>
        <end position="12"/>
    </location>
</feature>
<keyword evidence="5" id="KW-1185">Reference proteome</keyword>
<reference evidence="5" key="1">
    <citation type="submission" date="2013-09" db="EMBL/GenBank/DDBJ databases">
        <title>The Genome Sequence of Anopheles culicifacies species A.</title>
        <authorList>
            <consortium name="The Broad Institute Genomics Platform"/>
            <person name="Neafsey D.E."/>
            <person name="Besansky N."/>
            <person name="Howell P."/>
            <person name="Walton C."/>
            <person name="Young S.K."/>
            <person name="Zeng Q."/>
            <person name="Gargeya S."/>
            <person name="Fitzgerald M."/>
            <person name="Haas B."/>
            <person name="Abouelleil A."/>
            <person name="Allen A.W."/>
            <person name="Alvarado L."/>
            <person name="Arachchi H.M."/>
            <person name="Berlin A.M."/>
            <person name="Chapman S.B."/>
            <person name="Gainer-Dewar J."/>
            <person name="Goldberg J."/>
            <person name="Griggs A."/>
            <person name="Gujja S."/>
            <person name="Hansen M."/>
            <person name="Howarth C."/>
            <person name="Imamovic A."/>
            <person name="Ireland A."/>
            <person name="Larimer J."/>
            <person name="McCowan C."/>
            <person name="Murphy C."/>
            <person name="Pearson M."/>
            <person name="Poon T.W."/>
            <person name="Priest M."/>
            <person name="Roberts A."/>
            <person name="Saif S."/>
            <person name="Shea T."/>
            <person name="Sisk P."/>
            <person name="Sykes S."/>
            <person name="Wortman J."/>
            <person name="Nusbaum C."/>
            <person name="Birren B."/>
        </authorList>
    </citation>
    <scope>NUCLEOTIDE SEQUENCE [LARGE SCALE GENOMIC DNA]</scope>
    <source>
        <strain evidence="5">A-37</strain>
    </source>
</reference>
<dbReference type="InterPro" id="IPR035994">
    <property type="entry name" value="Nucleoside_phosphorylase_sf"/>
</dbReference>
<name>A0A182MBH3_9DIPT</name>
<dbReference type="Proteomes" id="UP000075883">
    <property type="component" value="Unassembled WGS sequence"/>
</dbReference>
<evidence type="ECO:0000256" key="3">
    <source>
        <dbReference type="SAM" id="MobiDB-lite"/>
    </source>
</evidence>
<proteinExistence type="predicted"/>
<dbReference type="STRING" id="139723.A0A182MBH3"/>
<dbReference type="SUPFAM" id="SSF53167">
    <property type="entry name" value="Purine and uridine phosphorylases"/>
    <property type="match status" value="1"/>
</dbReference>
<evidence type="ECO:0000256" key="2">
    <source>
        <dbReference type="ARBA" id="ARBA00022679"/>
    </source>
</evidence>
<feature type="region of interest" description="Disordered" evidence="3">
    <location>
        <begin position="1"/>
        <end position="35"/>
    </location>
</feature>
<dbReference type="EMBL" id="AXCM01004543">
    <property type="status" value="NOT_ANNOTATED_CDS"/>
    <property type="molecule type" value="Genomic_DNA"/>
</dbReference>
<dbReference type="PANTHER" id="PTHR11904">
    <property type="entry name" value="METHYLTHIOADENOSINE/PURINE NUCLEOSIDE PHOSPHORYLASE"/>
    <property type="match status" value="1"/>
</dbReference>